<keyword evidence="4 6" id="KW-1133">Transmembrane helix</keyword>
<organism evidence="8 9">
    <name type="scientific">Paracoccidioides brasiliensis (strain Pb18)</name>
    <dbReference type="NCBI Taxonomy" id="502780"/>
    <lineage>
        <taxon>Eukaryota</taxon>
        <taxon>Fungi</taxon>
        <taxon>Dikarya</taxon>
        <taxon>Ascomycota</taxon>
        <taxon>Pezizomycotina</taxon>
        <taxon>Eurotiomycetes</taxon>
        <taxon>Eurotiomycetidae</taxon>
        <taxon>Onygenales</taxon>
        <taxon>Ajellomycetaceae</taxon>
        <taxon>Paracoccidioides</taxon>
    </lineage>
</organism>
<dbReference type="OrthoDB" id="3639251at2759"/>
<feature type="transmembrane region" description="Helical" evidence="6">
    <location>
        <begin position="289"/>
        <end position="310"/>
    </location>
</feature>
<dbReference type="PANTHER" id="PTHR43791">
    <property type="entry name" value="PERMEASE-RELATED"/>
    <property type="match status" value="1"/>
</dbReference>
<sequence length="600" mass="66313">MAQGSPLPGWEGNPIILAFGACPENFDAGWRGNGGNHPTISKPEAKMFLVVVDIVGPTSGCLRDSVYFPALTSRDTSDLTRGTNVLQQPTIPMTGDGLPQPRVSYFAPAKTKNRGFAAEIMTSSDLKLQHDHVDDKASSQESGEMFTPKEASAIRRRIDLRLIPALGLMYGISLMDRKNVSNAAIAGMLVDLKLQKGYGYSLITLSFFITYIVFQPIMTIACRKVGPRLFLPGICLLWGGIIIGFGWMSKWTGMVGLRLVLGVLEAGYFPGCVYLLSTWFTKFEVARRYSVFYVIGSFSSAMSGILAFGLMQMEGVQGIRGWRWIFIMEGVITIGIALFAYIFIVRFPDEELTKPSFRFLKPDECQFIVDRLEKDRGDVAMEPFNLVKFLKPALEWHIWGFAFLFFCLTTVTYSFAFFLPIILKDNLGFSMAASQCLVAPPYAFAGILMFSTAWFADRLKVRFPFIILNSVITIIGLPIMGFHSNSAVRYFGAFLGVAGANANVPLVMAYQANNIKGQWKRAFCSATLTGFGGIGGIAGSLIFRSQDKPTYIPGISACIATSCVIVITVLIMTAYFKWENNKADRGEKIIDGSPEFRYTL</sequence>
<dbReference type="VEuPathDB" id="FungiDB:PADG_06701"/>
<evidence type="ECO:0000256" key="4">
    <source>
        <dbReference type="ARBA" id="ARBA00022989"/>
    </source>
</evidence>
<dbReference type="GO" id="GO:0022857">
    <property type="term" value="F:transmembrane transporter activity"/>
    <property type="evidence" value="ECO:0007669"/>
    <property type="project" value="InterPro"/>
</dbReference>
<feature type="transmembrane region" description="Helical" evidence="6">
    <location>
        <begin position="463"/>
        <end position="482"/>
    </location>
</feature>
<evidence type="ECO:0000313" key="8">
    <source>
        <dbReference type="EMBL" id="EEH50622.2"/>
    </source>
</evidence>
<evidence type="ECO:0000256" key="3">
    <source>
        <dbReference type="ARBA" id="ARBA00022692"/>
    </source>
</evidence>
<dbReference type="InParanoid" id="C1GHG5"/>
<dbReference type="FunFam" id="1.20.1250.20:FF:000409">
    <property type="entry name" value="MFS general substrate transporter"/>
    <property type="match status" value="1"/>
</dbReference>
<feature type="transmembrane region" description="Helical" evidence="6">
    <location>
        <begin position="229"/>
        <end position="249"/>
    </location>
</feature>
<dbReference type="InterPro" id="IPR036259">
    <property type="entry name" value="MFS_trans_sf"/>
</dbReference>
<feature type="transmembrane region" description="Helical" evidence="6">
    <location>
        <begin position="398"/>
        <end position="423"/>
    </location>
</feature>
<feature type="domain" description="Major facilitator superfamily (MFS) profile" evidence="7">
    <location>
        <begin position="162"/>
        <end position="581"/>
    </location>
</feature>
<dbReference type="Proteomes" id="UP000001628">
    <property type="component" value="Unassembled WGS sequence"/>
</dbReference>
<feature type="transmembrane region" description="Helical" evidence="6">
    <location>
        <begin position="198"/>
        <end position="217"/>
    </location>
</feature>
<proteinExistence type="predicted"/>
<dbReference type="PROSITE" id="PS50850">
    <property type="entry name" value="MFS"/>
    <property type="match status" value="1"/>
</dbReference>
<dbReference type="InterPro" id="IPR020846">
    <property type="entry name" value="MFS_dom"/>
</dbReference>
<dbReference type="PANTHER" id="PTHR43791:SF47">
    <property type="entry name" value="MAJOR FACILITATOR SUPERFAMILY (MFS) PROFILE DOMAIN-CONTAINING PROTEIN-RELATED"/>
    <property type="match status" value="1"/>
</dbReference>
<dbReference type="FunFam" id="1.20.1250.20:FF:000018">
    <property type="entry name" value="MFS transporter permease"/>
    <property type="match status" value="1"/>
</dbReference>
<evidence type="ECO:0000259" key="7">
    <source>
        <dbReference type="PROSITE" id="PS50850"/>
    </source>
</evidence>
<dbReference type="Pfam" id="PF07690">
    <property type="entry name" value="MFS_1"/>
    <property type="match status" value="1"/>
</dbReference>
<keyword evidence="3 6" id="KW-0812">Transmembrane</keyword>
<evidence type="ECO:0000256" key="5">
    <source>
        <dbReference type="ARBA" id="ARBA00023136"/>
    </source>
</evidence>
<dbReference type="HOGENOM" id="CLU_001265_0_1_1"/>
<feature type="transmembrane region" description="Helical" evidence="6">
    <location>
        <begin position="554"/>
        <end position="576"/>
    </location>
</feature>
<dbReference type="Gene3D" id="1.20.1250.20">
    <property type="entry name" value="MFS general substrate transporter like domains"/>
    <property type="match status" value="2"/>
</dbReference>
<feature type="transmembrane region" description="Helical" evidence="6">
    <location>
        <begin position="322"/>
        <end position="344"/>
    </location>
</feature>
<evidence type="ECO:0000256" key="2">
    <source>
        <dbReference type="ARBA" id="ARBA00022448"/>
    </source>
</evidence>
<dbReference type="GeneID" id="22585367"/>
<evidence type="ECO:0000256" key="1">
    <source>
        <dbReference type="ARBA" id="ARBA00004141"/>
    </source>
</evidence>
<dbReference type="KEGG" id="pbn:PADG_06701"/>
<dbReference type="EMBL" id="KN275965">
    <property type="protein sequence ID" value="EEH50622.2"/>
    <property type="molecule type" value="Genomic_DNA"/>
</dbReference>
<keyword evidence="2" id="KW-0813">Transport</keyword>
<evidence type="ECO:0000313" key="9">
    <source>
        <dbReference type="Proteomes" id="UP000001628"/>
    </source>
</evidence>
<dbReference type="AlphaFoldDB" id="C1GHG5"/>
<keyword evidence="9" id="KW-1185">Reference proteome</keyword>
<dbReference type="eggNOG" id="KOG2533">
    <property type="taxonomic scope" value="Eukaryota"/>
</dbReference>
<comment type="subcellular location">
    <subcellularLocation>
        <location evidence="1">Membrane</location>
        <topology evidence="1">Multi-pass membrane protein</topology>
    </subcellularLocation>
</comment>
<dbReference type="InterPro" id="IPR011701">
    <property type="entry name" value="MFS"/>
</dbReference>
<name>C1GHG5_PARBD</name>
<dbReference type="OMA" id="IFLPGIC"/>
<dbReference type="RefSeq" id="XP_010762059.1">
    <property type="nucleotide sequence ID" value="XM_010763757.1"/>
</dbReference>
<feature type="transmembrane region" description="Helical" evidence="6">
    <location>
        <begin position="429"/>
        <end position="456"/>
    </location>
</feature>
<reference evidence="8 9" key="1">
    <citation type="journal article" date="2011" name="PLoS Genet.">
        <title>Comparative genomic analysis of human fungal pathogens causing paracoccidioidomycosis.</title>
        <authorList>
            <person name="Desjardins C.A."/>
            <person name="Champion M.D."/>
            <person name="Holder J.W."/>
            <person name="Muszewska A."/>
            <person name="Goldberg J."/>
            <person name="Bailao A.M."/>
            <person name="Brigido M.M."/>
            <person name="Ferreira M.E."/>
            <person name="Garcia A.M."/>
            <person name="Grynberg M."/>
            <person name="Gujja S."/>
            <person name="Heiman D.I."/>
            <person name="Henn M.R."/>
            <person name="Kodira C.D."/>
            <person name="Leon-Narvaez H."/>
            <person name="Longo L.V."/>
            <person name="Ma L.J."/>
            <person name="Malavazi I."/>
            <person name="Matsuo A.L."/>
            <person name="Morais F.V."/>
            <person name="Pereira M."/>
            <person name="Rodriguez-Brito S."/>
            <person name="Sakthikumar S."/>
            <person name="Salem-Izacc S.M."/>
            <person name="Sykes S.M."/>
            <person name="Teixeira M.M."/>
            <person name="Vallejo M.C."/>
            <person name="Walter M.E."/>
            <person name="Yandava C."/>
            <person name="Young S."/>
            <person name="Zeng Q."/>
            <person name="Zucker J."/>
            <person name="Felipe M.S."/>
            <person name="Goldman G.H."/>
            <person name="Haas B.J."/>
            <person name="McEwen J.G."/>
            <person name="Nino-Vega G."/>
            <person name="Puccia R."/>
            <person name="San-Blas G."/>
            <person name="Soares C.M."/>
            <person name="Birren B.W."/>
            <person name="Cuomo C.A."/>
        </authorList>
    </citation>
    <scope>NUCLEOTIDE SEQUENCE [LARGE SCALE GENOMIC DNA]</scope>
    <source>
        <strain evidence="8 9">Pb18</strain>
    </source>
</reference>
<dbReference type="GO" id="GO:0016020">
    <property type="term" value="C:membrane"/>
    <property type="evidence" value="ECO:0007669"/>
    <property type="project" value="UniProtKB-SubCell"/>
</dbReference>
<dbReference type="SUPFAM" id="SSF103473">
    <property type="entry name" value="MFS general substrate transporter"/>
    <property type="match status" value="1"/>
</dbReference>
<accession>C1GHG5</accession>
<feature type="transmembrane region" description="Helical" evidence="6">
    <location>
        <begin position="255"/>
        <end position="277"/>
    </location>
</feature>
<keyword evidence="5 6" id="KW-0472">Membrane</keyword>
<feature type="transmembrane region" description="Helical" evidence="6">
    <location>
        <begin position="488"/>
        <end position="510"/>
    </location>
</feature>
<feature type="transmembrane region" description="Helical" evidence="6">
    <location>
        <begin position="522"/>
        <end position="542"/>
    </location>
</feature>
<gene>
    <name evidence="8" type="ORF">PADG_06701</name>
</gene>
<protein>
    <recommendedName>
        <fullName evidence="7">Major facilitator superfamily (MFS) profile domain-containing protein</fullName>
    </recommendedName>
</protein>
<evidence type="ECO:0000256" key="6">
    <source>
        <dbReference type="SAM" id="Phobius"/>
    </source>
</evidence>